<name>A0A1G7ZJJ9_9BACT</name>
<dbReference type="InterPro" id="IPR036388">
    <property type="entry name" value="WH-like_DNA-bd_sf"/>
</dbReference>
<dbReference type="NCBIfam" id="TIGR02937">
    <property type="entry name" value="sigma70-ECF"/>
    <property type="match status" value="1"/>
</dbReference>
<protein>
    <submittedName>
        <fullName evidence="6">RNA polymerase primary sigma factor</fullName>
    </submittedName>
</protein>
<accession>A0A1G7ZJJ9</accession>
<dbReference type="PANTHER" id="PTHR30603:SF47">
    <property type="entry name" value="RNA POLYMERASE SIGMA FACTOR SIGD, CHLOROPLASTIC"/>
    <property type="match status" value="1"/>
</dbReference>
<dbReference type="Gene3D" id="1.10.10.10">
    <property type="entry name" value="Winged helix-like DNA-binding domain superfamily/Winged helix DNA-binding domain"/>
    <property type="match status" value="1"/>
</dbReference>
<gene>
    <name evidence="6" type="ORF">SAMN04487901_11636</name>
</gene>
<proteinExistence type="predicted"/>
<dbReference type="GO" id="GO:0006352">
    <property type="term" value="P:DNA-templated transcription initiation"/>
    <property type="evidence" value="ECO:0007669"/>
    <property type="project" value="InterPro"/>
</dbReference>
<dbReference type="Pfam" id="PF00140">
    <property type="entry name" value="Sigma70_r1_2"/>
    <property type="match status" value="1"/>
</dbReference>
<keyword evidence="2" id="KW-0731">Sigma factor</keyword>
<dbReference type="RefSeq" id="WP_091818741.1">
    <property type="nucleotide sequence ID" value="NZ_FNCQ01000016.1"/>
</dbReference>
<dbReference type="Proteomes" id="UP000198779">
    <property type="component" value="Unassembled WGS sequence"/>
</dbReference>
<dbReference type="InterPro" id="IPR007630">
    <property type="entry name" value="RNA_pol_sigma70_r4"/>
</dbReference>
<dbReference type="EMBL" id="FNCQ01000016">
    <property type="protein sequence ID" value="SDH08922.1"/>
    <property type="molecule type" value="Genomic_DNA"/>
</dbReference>
<evidence type="ECO:0000313" key="6">
    <source>
        <dbReference type="EMBL" id="SDH08922.1"/>
    </source>
</evidence>
<feature type="domain" description="RNA polymerase sigma-70" evidence="5">
    <location>
        <begin position="66"/>
        <end position="79"/>
    </location>
</feature>
<dbReference type="GO" id="GO:0003677">
    <property type="term" value="F:DNA binding"/>
    <property type="evidence" value="ECO:0007669"/>
    <property type="project" value="UniProtKB-KW"/>
</dbReference>
<evidence type="ECO:0000256" key="4">
    <source>
        <dbReference type="ARBA" id="ARBA00023163"/>
    </source>
</evidence>
<dbReference type="Pfam" id="PF04542">
    <property type="entry name" value="Sigma70_r2"/>
    <property type="match status" value="1"/>
</dbReference>
<evidence type="ECO:0000256" key="1">
    <source>
        <dbReference type="ARBA" id="ARBA00023015"/>
    </source>
</evidence>
<keyword evidence="1" id="KW-0805">Transcription regulation</keyword>
<keyword evidence="3" id="KW-0238">DNA-binding</keyword>
<dbReference type="STRING" id="645274.SAMN04487901_11636"/>
<dbReference type="PRINTS" id="PR00046">
    <property type="entry name" value="SIGMA70FCT"/>
</dbReference>
<dbReference type="Pfam" id="PF04545">
    <property type="entry name" value="Sigma70_r4"/>
    <property type="match status" value="1"/>
</dbReference>
<evidence type="ECO:0000256" key="3">
    <source>
        <dbReference type="ARBA" id="ARBA00023125"/>
    </source>
</evidence>
<evidence type="ECO:0000256" key="2">
    <source>
        <dbReference type="ARBA" id="ARBA00023082"/>
    </source>
</evidence>
<sequence length="225" mass="25829">MEDSILNKYLDEIGREQLLSEEQEARLSARILQGDERALNRLIEANLRFVVVIARQYQGQGLSMEDLVSEGNLGLMKAARKFDATRGLRFVNYAVVFIRQQIEKAVRKESDEQRVESTRDGQTRSVDAPLGSKANVSLLSVLVNADSPQADQRVYNASLEDAIERSLQTLNERETIVVNAYFGIGEERQTMAEIAERMSLKRERVRQIRDRAVRRLKKNMKLFRK</sequence>
<dbReference type="InterPro" id="IPR007627">
    <property type="entry name" value="RNA_pol_sigma70_r2"/>
</dbReference>
<dbReference type="InterPro" id="IPR009042">
    <property type="entry name" value="RNA_pol_sigma70_r1_2"/>
</dbReference>
<dbReference type="Gene3D" id="1.20.120.1810">
    <property type="match status" value="1"/>
</dbReference>
<dbReference type="SUPFAM" id="SSF88659">
    <property type="entry name" value="Sigma3 and sigma4 domains of RNA polymerase sigma factors"/>
    <property type="match status" value="1"/>
</dbReference>
<evidence type="ECO:0000313" key="7">
    <source>
        <dbReference type="Proteomes" id="UP000198779"/>
    </source>
</evidence>
<dbReference type="InterPro" id="IPR014284">
    <property type="entry name" value="RNA_pol_sigma-70_dom"/>
</dbReference>
<organism evidence="6 7">
    <name type="scientific">Prevotella communis</name>
    <dbReference type="NCBI Taxonomy" id="2913614"/>
    <lineage>
        <taxon>Bacteria</taxon>
        <taxon>Pseudomonadati</taxon>
        <taxon>Bacteroidota</taxon>
        <taxon>Bacteroidia</taxon>
        <taxon>Bacteroidales</taxon>
        <taxon>Prevotellaceae</taxon>
        <taxon>Prevotella</taxon>
    </lineage>
</organism>
<evidence type="ECO:0000259" key="5">
    <source>
        <dbReference type="PROSITE" id="PS00715"/>
    </source>
</evidence>
<keyword evidence="7" id="KW-1185">Reference proteome</keyword>
<dbReference type="AlphaFoldDB" id="A0A1G7ZJJ9"/>
<dbReference type="PIRSF" id="PIRSF000770">
    <property type="entry name" value="RNA_pol_sigma-SigE/K"/>
    <property type="match status" value="1"/>
</dbReference>
<dbReference type="InterPro" id="IPR000943">
    <property type="entry name" value="RNA_pol_sigma70"/>
</dbReference>
<dbReference type="PROSITE" id="PS00715">
    <property type="entry name" value="SIGMA70_1"/>
    <property type="match status" value="1"/>
</dbReference>
<dbReference type="InterPro" id="IPR013324">
    <property type="entry name" value="RNA_pol_sigma_r3/r4-like"/>
</dbReference>
<dbReference type="GO" id="GO:0016987">
    <property type="term" value="F:sigma factor activity"/>
    <property type="evidence" value="ECO:0007669"/>
    <property type="project" value="UniProtKB-KW"/>
</dbReference>
<keyword evidence="4" id="KW-0804">Transcription</keyword>
<dbReference type="InterPro" id="IPR013325">
    <property type="entry name" value="RNA_pol_sigma_r2"/>
</dbReference>
<dbReference type="InterPro" id="IPR050239">
    <property type="entry name" value="Sigma-70_RNA_pol_init_factors"/>
</dbReference>
<dbReference type="PANTHER" id="PTHR30603">
    <property type="entry name" value="RNA POLYMERASE SIGMA FACTOR RPO"/>
    <property type="match status" value="1"/>
</dbReference>
<reference evidence="7" key="1">
    <citation type="submission" date="2016-10" db="EMBL/GenBank/DDBJ databases">
        <authorList>
            <person name="Varghese N."/>
            <person name="Submissions S."/>
        </authorList>
    </citation>
    <scope>NUCLEOTIDE SEQUENCE [LARGE SCALE GENOMIC DNA]</scope>
    <source>
        <strain evidence="7">BP1-148</strain>
    </source>
</reference>
<dbReference type="SUPFAM" id="SSF88946">
    <property type="entry name" value="Sigma2 domain of RNA polymerase sigma factors"/>
    <property type="match status" value="1"/>
</dbReference>